<keyword evidence="1" id="KW-0229">DNA integration</keyword>
<dbReference type="PROSITE" id="PS00397">
    <property type="entry name" value="RECOMBINASES_1"/>
    <property type="match status" value="1"/>
</dbReference>
<gene>
    <name evidence="7" type="ORF">RIB56_06905</name>
</gene>
<evidence type="ECO:0000259" key="6">
    <source>
        <dbReference type="PROSITE" id="PS51737"/>
    </source>
</evidence>
<dbReference type="Pfam" id="PF07508">
    <property type="entry name" value="Recombinase"/>
    <property type="match status" value="1"/>
</dbReference>
<dbReference type="PROSITE" id="PS51737">
    <property type="entry name" value="RECOMBINASE_DNA_BIND"/>
    <property type="match status" value="1"/>
</dbReference>
<dbReference type="Pfam" id="PF13408">
    <property type="entry name" value="Zn_ribbon_recom"/>
    <property type="match status" value="1"/>
</dbReference>
<dbReference type="RefSeq" id="WP_318757365.1">
    <property type="nucleotide sequence ID" value="NZ_JAWUZT010000014.1"/>
</dbReference>
<dbReference type="InterPro" id="IPR006118">
    <property type="entry name" value="Recombinase_CS"/>
</dbReference>
<feature type="active site" description="O-(5'-phospho-DNA)-serine intermediate" evidence="4">
    <location>
        <position position="10"/>
    </location>
</feature>
<name>A0ABU4J4D7_9BACI</name>
<evidence type="ECO:0000259" key="5">
    <source>
        <dbReference type="PROSITE" id="PS51736"/>
    </source>
</evidence>
<reference evidence="8" key="1">
    <citation type="submission" date="2023-07" db="EMBL/GenBank/DDBJ databases">
        <title>Draft genomic sequences of Priestia flexa CCM isolated from the soil of an abandoned mine contaminated by free cyanide in the high Andean zone of Tacna, Peru.</title>
        <authorList>
            <person name="Caceda Quiroz C.J."/>
            <person name="Maraza Chooque G.J."/>
            <person name="Fora Quispe G.L."/>
            <person name="Carpio Mamani M."/>
        </authorList>
    </citation>
    <scope>NUCLEOTIDE SEQUENCE [LARGE SCALE GENOMIC DNA]</scope>
    <source>
        <strain evidence="8">CCM</strain>
    </source>
</reference>
<dbReference type="InterPro" id="IPR036162">
    <property type="entry name" value="Resolvase-like_N_sf"/>
</dbReference>
<dbReference type="PANTHER" id="PTHR30461">
    <property type="entry name" value="DNA-INVERTASE FROM LAMBDOID PROPHAGE"/>
    <property type="match status" value="1"/>
</dbReference>
<evidence type="ECO:0000256" key="2">
    <source>
        <dbReference type="ARBA" id="ARBA00023125"/>
    </source>
</evidence>
<accession>A0ABU4J4D7</accession>
<evidence type="ECO:0000313" key="7">
    <source>
        <dbReference type="EMBL" id="MDW8515859.1"/>
    </source>
</evidence>
<evidence type="ECO:0000256" key="4">
    <source>
        <dbReference type="PROSITE-ProRule" id="PRU10137"/>
    </source>
</evidence>
<organism evidence="7 8">
    <name type="scientific">Priestia flexa</name>
    <dbReference type="NCBI Taxonomy" id="86664"/>
    <lineage>
        <taxon>Bacteria</taxon>
        <taxon>Bacillati</taxon>
        <taxon>Bacillota</taxon>
        <taxon>Bacilli</taxon>
        <taxon>Bacillales</taxon>
        <taxon>Bacillaceae</taxon>
        <taxon>Priestia</taxon>
    </lineage>
</organism>
<keyword evidence="3" id="KW-0233">DNA recombination</keyword>
<comment type="caution">
    <text evidence="7">The sequence shown here is derived from an EMBL/GenBank/DDBJ whole genome shotgun (WGS) entry which is preliminary data.</text>
</comment>
<evidence type="ECO:0000256" key="3">
    <source>
        <dbReference type="ARBA" id="ARBA00023172"/>
    </source>
</evidence>
<dbReference type="InterPro" id="IPR011109">
    <property type="entry name" value="DNA_bind_recombinase_dom"/>
</dbReference>
<dbReference type="InterPro" id="IPR025827">
    <property type="entry name" value="Zn_ribbon_recom_dom"/>
</dbReference>
<dbReference type="InterPro" id="IPR038109">
    <property type="entry name" value="DNA_bind_recomb_sf"/>
</dbReference>
<dbReference type="PANTHER" id="PTHR30461:SF23">
    <property type="entry name" value="DNA RECOMBINASE-RELATED"/>
    <property type="match status" value="1"/>
</dbReference>
<feature type="domain" description="Recombinase" evidence="6">
    <location>
        <begin position="157"/>
        <end position="270"/>
    </location>
</feature>
<feature type="domain" description="Resolvase/invertase-type recombinase catalytic" evidence="5">
    <location>
        <begin position="2"/>
        <end position="149"/>
    </location>
</feature>
<dbReference type="Pfam" id="PF00239">
    <property type="entry name" value="Resolvase"/>
    <property type="match status" value="1"/>
</dbReference>
<dbReference type="InterPro" id="IPR050639">
    <property type="entry name" value="SSR_resolvase"/>
</dbReference>
<sequence length="483" mass="56244">MRTALYIRVSTEEQAKEGYSIRAQTDRLKAYCVSQGWEIVDFYVDDGQSAKDMERTNLKRMIQHIENGLIECVLVYKLDRLTRSVLDLYKLLEIFDAHGCKFKSATEVYDTTTAMGRMFITIVAALAQWERENLSERVRMGMEQKAREGQWVINVAPYGYDLDKDNKSLIVNEAEALVVKRMFNMYLSGKGMHKIALELNALNILNKSGNNWTGSKIGYILRNPTYIGTIRYNYRVHNDQYFEVENSVPAIIDPVTFNKVQSIATARKTAHPKAATSEFIFSGTIKCARCGAPLSGKYGYSKRGEKIYRPRSYYCSKQILGLCDQRNMSELFIERHFLNYLQEIEIDQDDIQDLNPVDDQKETQEQIMLLEKDLRAIEQRRKKWQYAWVNNMIDDKDFSARMEEENTTEAKIREELDNIKPATNSMDPIEFKTILQEIRTNWQTLTAVEKKMMLQLLVKKIVVDKISPRPRFESVEIVEIEFY</sequence>
<dbReference type="Gene3D" id="3.90.1750.20">
    <property type="entry name" value="Putative Large Serine Recombinase, Chain B, Domain 2"/>
    <property type="match status" value="1"/>
</dbReference>
<evidence type="ECO:0000256" key="1">
    <source>
        <dbReference type="ARBA" id="ARBA00022908"/>
    </source>
</evidence>
<dbReference type="Proteomes" id="UP001284771">
    <property type="component" value="Unassembled WGS sequence"/>
</dbReference>
<dbReference type="Gene3D" id="3.40.50.1390">
    <property type="entry name" value="Resolvase, N-terminal catalytic domain"/>
    <property type="match status" value="1"/>
</dbReference>
<keyword evidence="8" id="KW-1185">Reference proteome</keyword>
<keyword evidence="2" id="KW-0238">DNA-binding</keyword>
<evidence type="ECO:0000313" key="8">
    <source>
        <dbReference type="Proteomes" id="UP001284771"/>
    </source>
</evidence>
<dbReference type="EMBL" id="JAWUZT010000014">
    <property type="protein sequence ID" value="MDW8515859.1"/>
    <property type="molecule type" value="Genomic_DNA"/>
</dbReference>
<dbReference type="SUPFAM" id="SSF53041">
    <property type="entry name" value="Resolvase-like"/>
    <property type="match status" value="1"/>
</dbReference>
<dbReference type="SMART" id="SM00857">
    <property type="entry name" value="Resolvase"/>
    <property type="match status" value="1"/>
</dbReference>
<proteinExistence type="predicted"/>
<dbReference type="InterPro" id="IPR006119">
    <property type="entry name" value="Resolv_N"/>
</dbReference>
<protein>
    <submittedName>
        <fullName evidence="7">Recombinase family protein</fullName>
    </submittedName>
</protein>
<dbReference type="CDD" id="cd00338">
    <property type="entry name" value="Ser_Recombinase"/>
    <property type="match status" value="1"/>
</dbReference>
<dbReference type="PROSITE" id="PS51736">
    <property type="entry name" value="RECOMBINASES_3"/>
    <property type="match status" value="1"/>
</dbReference>